<dbReference type="EMBL" id="LGCM01000042">
    <property type="protein sequence ID" value="KPL80440.1"/>
    <property type="molecule type" value="Genomic_DNA"/>
</dbReference>
<reference evidence="2 4" key="1">
    <citation type="submission" date="2015-07" db="EMBL/GenBank/DDBJ databases">
        <title>Genome sequence of Levilinea saccharolytica DSM 16555.</title>
        <authorList>
            <person name="Hemp J."/>
            <person name="Ward L.M."/>
            <person name="Pace L.A."/>
            <person name="Fischer W.W."/>
        </authorList>
    </citation>
    <scope>NUCLEOTIDE SEQUENCE [LARGE SCALE GENOMIC DNA]</scope>
    <source>
        <strain evidence="2 4">KIBI-1</strain>
    </source>
</reference>
<proteinExistence type="predicted"/>
<accession>A0A0N8GPB2</accession>
<dbReference type="Proteomes" id="UP000050501">
    <property type="component" value="Unassembled WGS sequence"/>
</dbReference>
<evidence type="ECO:0000313" key="2">
    <source>
        <dbReference type="EMBL" id="KPL80410.1"/>
    </source>
</evidence>
<dbReference type="EMBL" id="LGCM01000042">
    <property type="protein sequence ID" value="KPL80410.1"/>
    <property type="molecule type" value="Genomic_DNA"/>
</dbReference>
<evidence type="ECO:0000313" key="3">
    <source>
        <dbReference type="EMBL" id="KPL80440.1"/>
    </source>
</evidence>
<evidence type="ECO:0000313" key="4">
    <source>
        <dbReference type="Proteomes" id="UP000050501"/>
    </source>
</evidence>
<keyword evidence="4" id="KW-1185">Reference proteome</keyword>
<gene>
    <name evidence="2" type="ORF">ADN01_12100</name>
    <name evidence="3" type="ORF">ADN01_12285</name>
</gene>
<keyword evidence="1" id="KW-1133">Transmembrane helix</keyword>
<feature type="transmembrane region" description="Helical" evidence="1">
    <location>
        <begin position="64"/>
        <end position="87"/>
    </location>
</feature>
<dbReference type="AlphaFoldDB" id="A0A0N8GPB2"/>
<keyword evidence="1" id="KW-0812">Transmembrane</keyword>
<evidence type="ECO:0000256" key="1">
    <source>
        <dbReference type="SAM" id="Phobius"/>
    </source>
</evidence>
<keyword evidence="1" id="KW-0472">Membrane</keyword>
<name>A0A0N8GPB2_9CHLR</name>
<protein>
    <submittedName>
        <fullName evidence="2">Uncharacterized protein</fullName>
    </submittedName>
</protein>
<feature type="transmembrane region" description="Helical" evidence="1">
    <location>
        <begin position="22"/>
        <end position="43"/>
    </location>
</feature>
<sequence length="245" mass="26415">MGQVISRCLMDDIFNLLENYEVVIYVVLGLAALFPLRRAYLVWQEYRAAQFGLERELAQRRITASLAMFFLLSLLIAAEFFLASFVIPARPKPVMLATPTLDLLTTPESAAAAGPTAEALAGAPAAPAAPAATAAPPAEGCIPGQLEWTLPQNGDEISGLVELRGTITVGNLGFYKYEFSQPGSDSWVTIAAGNQPLQDQPLGGVWNTADLIPGDYLLRLVVTDNQNQPFPICQITIRVVAPEED</sequence>
<comment type="caution">
    <text evidence="2">The sequence shown here is derived from an EMBL/GenBank/DDBJ whole genome shotgun (WGS) entry which is preliminary data.</text>
</comment>
<organism evidence="2 4">
    <name type="scientific">Levilinea saccharolytica</name>
    <dbReference type="NCBI Taxonomy" id="229921"/>
    <lineage>
        <taxon>Bacteria</taxon>
        <taxon>Bacillati</taxon>
        <taxon>Chloroflexota</taxon>
        <taxon>Anaerolineae</taxon>
        <taxon>Anaerolineales</taxon>
        <taxon>Anaerolineaceae</taxon>
        <taxon>Levilinea</taxon>
    </lineage>
</organism>